<dbReference type="InterPro" id="IPR007936">
    <property type="entry name" value="VapE-like_dom"/>
</dbReference>
<feature type="compositionally biased region" description="Low complexity" evidence="1">
    <location>
        <begin position="9"/>
        <end position="24"/>
    </location>
</feature>
<keyword evidence="4" id="KW-1185">Reference proteome</keyword>
<dbReference type="RefSeq" id="WP_169200037.1">
    <property type="nucleotide sequence ID" value="NZ_WTVH02000010.1"/>
</dbReference>
<gene>
    <name evidence="3" type="ORF">GO608_16000</name>
</gene>
<accession>A0ABX1N6D8</accession>
<dbReference type="EMBL" id="WTVH01000037">
    <property type="protein sequence ID" value="NMF94820.1"/>
    <property type="molecule type" value="Genomic_DNA"/>
</dbReference>
<reference evidence="3" key="1">
    <citation type="submission" date="2019-12" db="EMBL/GenBank/DDBJ databases">
        <title>Comparative genomics gives insights into the taxonomy of the Azoarcus-Aromatoleum group and reveals separate origins of nif in the plant-associated Azoarcus and non-plant-associated Aromatoleum sub-groups.</title>
        <authorList>
            <person name="Lafos M."/>
            <person name="Maluk M."/>
            <person name="Batista M."/>
            <person name="Junghare M."/>
            <person name="Carmona M."/>
            <person name="Faoro H."/>
            <person name="Cruz L.M."/>
            <person name="Battistoni F."/>
            <person name="De Souza E."/>
            <person name="Pedrosa F."/>
            <person name="Chen W.-M."/>
            <person name="Poole P.S."/>
            <person name="Dixon R.A."/>
            <person name="James E.K."/>
        </authorList>
    </citation>
    <scope>NUCLEOTIDE SEQUENCE</scope>
    <source>
        <strain evidence="3">U120</strain>
    </source>
</reference>
<proteinExistence type="predicted"/>
<sequence length="950" mass="103595">MSARREAARAAQAPKPDAPLAETAAAAKTEAARAIAAARRSAAGAPDPAAAAGKLRATAENITVLKTLAKIPLTKTWCADGTIRPYDQAKRYTTAAVARSSIQGLANLLEQLAVEPDCCIIRGALAPDAVPERPGLYLRNTRNFREQARRFVMFDIDGYLPDGIDSVRTPQAAVEQFISRRLPECFHGITYYWRLSASAGHPSAGGKLKAHLWYWLENPYTEGQLTAWKHGLGIEVDVVTFRTVQIHYTADPVFEAGVVDPVAVRGGLVDGFCGDEVPLVIPPGLLAAARERIEGEDRNLVDPKEKPGLIGAFCRAFPIEDVMEQWLADVFEFESISDGRRLNFLQGNGAKGGAFITPDREYISNTHNTDPLRGRATNKWDLVRHYKFGHLDDPDDAFDADATKSASNEAMRAWVATLPEVQAELKKAKVLDAEAALSAVDLFRARIAAADVCTIDIDIVPEIKAAGLDSGPRDTLADVISKRLKALNNPRSMPTIKKALAPPSARLHGADHVDLSRAGAPASLGMSGFPHMSITEKGPSLKTTVENIEHLLQGYGITVYYDVIKKKPVIVVPSLATTPDQADNAAISTVVSLAAVNDIKTPSLVAEFVGTVAFRAPRNVIADWIKSKRWDGQDRISELLNTLVPRDGFPISLRDKLVCRWLISAVAAALKPSGFHSKGVLTLQGAQSLGKSAWFERLLPGDLSQQYILSGAHLDPANKDSMITALSHWLVELGEVDSTMKRDIPAVKAFISKGADKLRPPYARTDAEFQRRTVFCASVNPEAYLPDETGNVRWWTIPVAEVRYRHTIDMQQLWAQVAVRYEAGERWWLESAEEELLEQNNAHHQQRSAIYDTLASSMNLESDRATWHRLSASEVLHAIGYGTPTNPQAKDCGSALRALLGEPTKAKGRAVWLVPPIQRSFVSVGSTASSSAGPVPQPVVDEENFIGDFE</sequence>
<evidence type="ECO:0000259" key="2">
    <source>
        <dbReference type="Pfam" id="PF05272"/>
    </source>
</evidence>
<protein>
    <recommendedName>
        <fullName evidence="2">Virulence-associated protein E-like domain-containing protein</fullName>
    </recommendedName>
</protein>
<dbReference type="Pfam" id="PF05272">
    <property type="entry name" value="VapE-like_dom"/>
    <property type="match status" value="1"/>
</dbReference>
<evidence type="ECO:0000256" key="1">
    <source>
        <dbReference type="SAM" id="MobiDB-lite"/>
    </source>
</evidence>
<feature type="domain" description="Virulence-associated protein E-like" evidence="2">
    <location>
        <begin position="626"/>
        <end position="845"/>
    </location>
</feature>
<feature type="region of interest" description="Disordered" evidence="1">
    <location>
        <begin position="1"/>
        <end position="24"/>
    </location>
</feature>
<comment type="caution">
    <text evidence="3">The sequence shown here is derived from an EMBL/GenBank/DDBJ whole genome shotgun (WGS) entry which is preliminary data.</text>
</comment>
<evidence type="ECO:0000313" key="3">
    <source>
        <dbReference type="EMBL" id="NMF94820.1"/>
    </source>
</evidence>
<dbReference type="PANTHER" id="PTHR34985:SF1">
    <property type="entry name" value="SLR0554 PROTEIN"/>
    <property type="match status" value="1"/>
</dbReference>
<name>A0ABX1N6D8_9RHOO</name>
<evidence type="ECO:0000313" key="4">
    <source>
        <dbReference type="Proteomes" id="UP000601990"/>
    </source>
</evidence>
<organism evidence="3 4">
    <name type="scientific">Aromatoleum buckelii</name>
    <dbReference type="NCBI Taxonomy" id="200254"/>
    <lineage>
        <taxon>Bacteria</taxon>
        <taxon>Pseudomonadati</taxon>
        <taxon>Pseudomonadota</taxon>
        <taxon>Betaproteobacteria</taxon>
        <taxon>Rhodocyclales</taxon>
        <taxon>Rhodocyclaceae</taxon>
        <taxon>Aromatoleum</taxon>
    </lineage>
</organism>
<dbReference type="PANTHER" id="PTHR34985">
    <property type="entry name" value="SLR0554 PROTEIN"/>
    <property type="match status" value="1"/>
</dbReference>
<dbReference type="Proteomes" id="UP000601990">
    <property type="component" value="Unassembled WGS sequence"/>
</dbReference>